<feature type="compositionally biased region" description="Acidic residues" evidence="1">
    <location>
        <begin position="148"/>
        <end position="159"/>
    </location>
</feature>
<evidence type="ECO:0000256" key="1">
    <source>
        <dbReference type="SAM" id="MobiDB-lite"/>
    </source>
</evidence>
<evidence type="ECO:0000313" key="3">
    <source>
        <dbReference type="Proteomes" id="UP000749293"/>
    </source>
</evidence>
<dbReference type="EMBL" id="JAANYQ010000003">
    <property type="protein sequence ID" value="KAF4125194.1"/>
    <property type="molecule type" value="Genomic_DNA"/>
</dbReference>
<dbReference type="Proteomes" id="UP000749293">
    <property type="component" value="Unassembled WGS sequence"/>
</dbReference>
<gene>
    <name evidence="2" type="ORF">GMORB2_4033</name>
</gene>
<evidence type="ECO:0000313" key="2">
    <source>
        <dbReference type="EMBL" id="KAF4125194.1"/>
    </source>
</evidence>
<reference evidence="2" key="1">
    <citation type="submission" date="2020-03" db="EMBL/GenBank/DDBJ databases">
        <title>Site-based positive gene gene selection in Geosmithia morbida across the United States reveals a broad range of putative effectors and factors for local host and environmental adapation.</title>
        <authorList>
            <person name="Onufrak A."/>
            <person name="Murdoch R.W."/>
            <person name="Gazis R."/>
            <person name="Huff M."/>
            <person name="Staton M."/>
            <person name="Klingeman W."/>
            <person name="Hadziabdic D."/>
        </authorList>
    </citation>
    <scope>NUCLEOTIDE SEQUENCE</scope>
    <source>
        <strain evidence="2">1262</strain>
    </source>
</reference>
<sequence length="391" mass="42581">MHLARQRDTADSTEPSNDERCHVFDELQYKHIKDQDFPLPTPENCHITEQIQDMGRAFITAHVAVRMSLGSCPSPVCFTGIFAAVERRKRAEERGRLDLYLAERERIRRLKDDRWVHEHCAKVAVASDRSPLTSLLTRALSEQTACGDGDDQGEDDEEDRLSAGTMSHEAHVISQRRRDRGSPDGGPEPPASLLQGDGPGDGPEDETGGEEDLGNAPGLACDVLSGHYLVPDPASDPVLRSRLPGLRTGKAQRAGWEVDEYFLPKGLPICKAGDIKAAIDAYITSRGTPVWKAEGNPEDANLSLFWSSGLPLPRAEARARGRAFLTEMWPGSESWRRRREALAGAVAAGPVALPGMPPAETQPEVGNDGADADVLARGTACRRCPVAVYEP</sequence>
<name>A0A9P5D859_9HYPO</name>
<dbReference type="AlphaFoldDB" id="A0A9P5D859"/>
<proteinExistence type="predicted"/>
<organism evidence="2 3">
    <name type="scientific">Geosmithia morbida</name>
    <dbReference type="NCBI Taxonomy" id="1094350"/>
    <lineage>
        <taxon>Eukaryota</taxon>
        <taxon>Fungi</taxon>
        <taxon>Dikarya</taxon>
        <taxon>Ascomycota</taxon>
        <taxon>Pezizomycotina</taxon>
        <taxon>Sordariomycetes</taxon>
        <taxon>Hypocreomycetidae</taxon>
        <taxon>Hypocreales</taxon>
        <taxon>Bionectriaceae</taxon>
        <taxon>Geosmithia</taxon>
    </lineage>
</organism>
<protein>
    <submittedName>
        <fullName evidence="2">Uncharacterized protein</fullName>
    </submittedName>
</protein>
<feature type="compositionally biased region" description="Acidic residues" evidence="1">
    <location>
        <begin position="202"/>
        <end position="213"/>
    </location>
</feature>
<dbReference type="RefSeq" id="XP_035323846.1">
    <property type="nucleotide sequence ID" value="XM_035466009.1"/>
</dbReference>
<accession>A0A9P5D859</accession>
<feature type="region of interest" description="Disordered" evidence="1">
    <location>
        <begin position="141"/>
        <end position="217"/>
    </location>
</feature>
<keyword evidence="3" id="KW-1185">Reference proteome</keyword>
<comment type="caution">
    <text evidence="2">The sequence shown here is derived from an EMBL/GenBank/DDBJ whole genome shotgun (WGS) entry which is preliminary data.</text>
</comment>
<dbReference type="GeneID" id="55970261"/>